<accession>A0A1R1PCJ9</accession>
<keyword evidence="2" id="KW-0040">ANK repeat</keyword>
<dbReference type="SMART" id="SM00248">
    <property type="entry name" value="ANK"/>
    <property type="match status" value="4"/>
</dbReference>
<dbReference type="Proteomes" id="UP000188320">
    <property type="component" value="Unassembled WGS sequence"/>
</dbReference>
<dbReference type="InterPro" id="IPR036770">
    <property type="entry name" value="Ankyrin_rpt-contain_sf"/>
</dbReference>
<evidence type="ECO:0000256" key="2">
    <source>
        <dbReference type="ARBA" id="ARBA00023043"/>
    </source>
</evidence>
<dbReference type="SUPFAM" id="SSF48403">
    <property type="entry name" value="Ankyrin repeat"/>
    <property type="match status" value="1"/>
</dbReference>
<dbReference type="Gene3D" id="1.25.40.20">
    <property type="entry name" value="Ankyrin repeat-containing domain"/>
    <property type="match status" value="2"/>
</dbReference>
<evidence type="ECO:0000313" key="4">
    <source>
        <dbReference type="Proteomes" id="UP000188320"/>
    </source>
</evidence>
<protein>
    <submittedName>
        <fullName evidence="3">Putative ankyrin repeat protein</fullName>
    </submittedName>
</protein>
<keyword evidence="1" id="KW-0677">Repeat</keyword>
<evidence type="ECO:0000313" key="3">
    <source>
        <dbReference type="EMBL" id="OMH78694.1"/>
    </source>
</evidence>
<name>A0A1R1PCJ9_ZANCU</name>
<reference evidence="4" key="1">
    <citation type="submission" date="2017-01" db="EMBL/GenBank/DDBJ databases">
        <authorList>
            <person name="Wang Y."/>
            <person name="White M."/>
            <person name="Kvist S."/>
            <person name="Moncalvo J.-M."/>
        </authorList>
    </citation>
    <scope>NUCLEOTIDE SEQUENCE [LARGE SCALE GENOMIC DNA]</scope>
    <source>
        <strain evidence="4">COL-18-3</strain>
    </source>
</reference>
<proteinExistence type="predicted"/>
<dbReference type="AlphaFoldDB" id="A0A1R1PCJ9"/>
<dbReference type="InterPro" id="IPR051165">
    <property type="entry name" value="Multifunctional_ANK_Repeat"/>
</dbReference>
<evidence type="ECO:0000256" key="1">
    <source>
        <dbReference type="ARBA" id="ARBA00022737"/>
    </source>
</evidence>
<dbReference type="InterPro" id="IPR002110">
    <property type="entry name" value="Ankyrin_rpt"/>
</dbReference>
<organism evidence="3 4">
    <name type="scientific">Zancudomyces culisetae</name>
    <name type="common">Gut fungus</name>
    <name type="synonym">Smittium culisetae</name>
    <dbReference type="NCBI Taxonomy" id="1213189"/>
    <lineage>
        <taxon>Eukaryota</taxon>
        <taxon>Fungi</taxon>
        <taxon>Fungi incertae sedis</taxon>
        <taxon>Zoopagomycota</taxon>
        <taxon>Kickxellomycotina</taxon>
        <taxon>Harpellomycetes</taxon>
        <taxon>Harpellales</taxon>
        <taxon>Legeriomycetaceae</taxon>
        <taxon>Zancudomyces</taxon>
    </lineage>
</organism>
<dbReference type="PANTHER" id="PTHR24123:SF33">
    <property type="entry name" value="PROTEIN HOS4"/>
    <property type="match status" value="1"/>
</dbReference>
<dbReference type="OrthoDB" id="10251692at2759"/>
<dbReference type="PANTHER" id="PTHR24123">
    <property type="entry name" value="ANKYRIN REPEAT-CONTAINING"/>
    <property type="match status" value="1"/>
</dbReference>
<keyword evidence="4" id="KW-1185">Reference proteome</keyword>
<gene>
    <name evidence="3" type="ORF">AX774_g7914</name>
</gene>
<dbReference type="EMBL" id="LSSK01001855">
    <property type="protein sequence ID" value="OMH78694.1"/>
    <property type="molecule type" value="Genomic_DNA"/>
</dbReference>
<sequence>MYVVIDKSTSAVVYKGTLFMNEGEYLDIDTGELFSDNSGWRMGETDIRVSDSIYIRLIITNIDASDILLFDIYGVAGESDIEMLMDICNTKFEFPPDLSGLERRDIRCINKKFMVYCLLMIIREICKLNDLEWLKRILDFEINVDFPFQEIEQITDVGWMPIDNALTEFVWDYEYTDRTDLFNYTFCVYYSIRLNRKELINFLEENYSSGRHAQIFFDIALFYSRESLFKKYFFKVELNAENIRKVTIMAYASSNVDAIKFLLNNSDKFVGELDEHALIMAIKLKEYELVQEIINKHPNTASVYCLNESVRIEDIRIIKLLIEAGMDLKSNEFKGVNISIERNDIDMLRLFLENGASVELAAQHAIKRLCSIKNCEIAKRLLELSRVDKNSIEVETSKSEERAGTQLKFNKTMLCLIEVCQSYDPFRLDDNVECDEFLNHMNLYEKVIAIVNSKKKDITDVFPSYHTYVSFKDLKSITSRNYYVKLVEIIEYIVDNYLQNTLKHIEYNELGNSGCGDVEILNDRHYDIVKSDLANQNFEMLKLLIEYGMDINSYDSLILRTAYKAGDIGWINYFISKGAKFSKESDGLEEACKSDKVVVLEHWIRNGGVVPKNPEYPCINMACSLGNFDMVKLLVESGVDISDPERNGVRISCRLGLWRILDYLILAVTVK</sequence>
<comment type="caution">
    <text evidence="3">The sequence shown here is derived from an EMBL/GenBank/DDBJ whole genome shotgun (WGS) entry which is preliminary data.</text>
</comment>